<name>A0A365YX70_9PROT</name>
<keyword evidence="3" id="KW-1185">Reference proteome</keyword>
<evidence type="ECO:0000256" key="1">
    <source>
        <dbReference type="SAM" id="MobiDB-lite"/>
    </source>
</evidence>
<comment type="caution">
    <text evidence="2">The sequence shown here is derived from an EMBL/GenBank/DDBJ whole genome shotgun (WGS) entry which is preliminary data.</text>
</comment>
<feature type="region of interest" description="Disordered" evidence="1">
    <location>
        <begin position="46"/>
        <end position="65"/>
    </location>
</feature>
<dbReference type="Proteomes" id="UP000252680">
    <property type="component" value="Unassembled WGS sequence"/>
</dbReference>
<organism evidence="2 3">
    <name type="scientific">Novacetimonas cocois</name>
    <dbReference type="NCBI Taxonomy" id="1747507"/>
    <lineage>
        <taxon>Bacteria</taxon>
        <taxon>Pseudomonadati</taxon>
        <taxon>Pseudomonadota</taxon>
        <taxon>Alphaproteobacteria</taxon>
        <taxon>Acetobacterales</taxon>
        <taxon>Acetobacteraceae</taxon>
        <taxon>Novacetimonas</taxon>
    </lineage>
</organism>
<dbReference type="AlphaFoldDB" id="A0A365YX70"/>
<evidence type="ECO:0000313" key="2">
    <source>
        <dbReference type="EMBL" id="RBM07708.1"/>
    </source>
</evidence>
<accession>A0A365YX70</accession>
<protein>
    <submittedName>
        <fullName evidence="2">Uncharacterized protein</fullName>
    </submittedName>
</protein>
<proteinExistence type="predicted"/>
<dbReference type="EMBL" id="QEXL01000007">
    <property type="protein sequence ID" value="RBM07708.1"/>
    <property type="molecule type" value="Genomic_DNA"/>
</dbReference>
<gene>
    <name evidence="2" type="ORF">NJLHNGOC_06685</name>
</gene>
<evidence type="ECO:0000313" key="3">
    <source>
        <dbReference type="Proteomes" id="UP000252680"/>
    </source>
</evidence>
<reference evidence="2 3" key="1">
    <citation type="submission" date="2018-05" db="EMBL/GenBank/DDBJ databases">
        <title>Komagataeibacter cocois sp. nov., for a novel cellulose- producing strain isolated from coconut milk.</title>
        <authorList>
            <person name="Liu L."/>
            <person name="Wang Y."/>
            <person name="Liu S."/>
            <person name="Bi J."/>
            <person name="Chen H."/>
            <person name="Deng J."/>
            <person name="Zhang C."/>
            <person name="Hu Q."/>
            <person name="Li C."/>
        </authorList>
    </citation>
    <scope>NUCLEOTIDE SEQUENCE [LARGE SCALE GENOMIC DNA]</scope>
    <source>
        <strain evidence="2 3">WE7</strain>
    </source>
</reference>
<sequence>MGQRDTGPLNSSLNPQRFLVKLFAKSFEERRLPEKRRHPKTLCCSETGFRNTRQGTGDQGAGCMP</sequence>